<dbReference type="InterPro" id="IPR003661">
    <property type="entry name" value="HisK_dim/P_dom"/>
</dbReference>
<dbReference type="SMART" id="SM00388">
    <property type="entry name" value="HisKA"/>
    <property type="match status" value="1"/>
</dbReference>
<dbReference type="InterPro" id="IPR036097">
    <property type="entry name" value="HisK_dim/P_sf"/>
</dbReference>
<dbReference type="InterPro" id="IPR000014">
    <property type="entry name" value="PAS"/>
</dbReference>
<reference evidence="11 12" key="1">
    <citation type="submission" date="2019-08" db="EMBL/GenBank/DDBJ databases">
        <title>Archangium and Cystobacter genomes.</title>
        <authorList>
            <person name="Chen I.-C.K."/>
            <person name="Wielgoss S."/>
        </authorList>
    </citation>
    <scope>NUCLEOTIDE SEQUENCE [LARGE SCALE GENOMIC DNA]</scope>
    <source>
        <strain evidence="11 12">Cbm 6</strain>
    </source>
</reference>
<keyword evidence="5" id="KW-0418">Kinase</keyword>
<dbReference type="CDD" id="cd00156">
    <property type="entry name" value="REC"/>
    <property type="match status" value="1"/>
</dbReference>
<dbReference type="InterPro" id="IPR035965">
    <property type="entry name" value="PAS-like_dom_sf"/>
</dbReference>
<feature type="modified residue" description="4-aspartylphosphate" evidence="6">
    <location>
        <position position="59"/>
    </location>
</feature>
<dbReference type="InterPro" id="IPR003594">
    <property type="entry name" value="HATPase_dom"/>
</dbReference>
<dbReference type="Gene3D" id="3.30.565.10">
    <property type="entry name" value="Histidine kinase-like ATPase, C-terminal domain"/>
    <property type="match status" value="1"/>
</dbReference>
<keyword evidence="3 6" id="KW-0597">Phosphoprotein</keyword>
<dbReference type="PROSITE" id="PS50113">
    <property type="entry name" value="PAC"/>
    <property type="match status" value="1"/>
</dbReference>
<proteinExistence type="predicted"/>
<feature type="domain" description="PAC" evidence="10">
    <location>
        <begin position="217"/>
        <end position="269"/>
    </location>
</feature>
<dbReference type="RefSeq" id="WP_395816782.1">
    <property type="nucleotide sequence ID" value="NZ_CP043494.1"/>
</dbReference>
<dbReference type="NCBIfam" id="TIGR00229">
    <property type="entry name" value="sensory_box"/>
    <property type="match status" value="1"/>
</dbReference>
<evidence type="ECO:0000256" key="3">
    <source>
        <dbReference type="ARBA" id="ARBA00022553"/>
    </source>
</evidence>
<dbReference type="SUPFAM" id="SSF55785">
    <property type="entry name" value="PYP-like sensor domain (PAS domain)"/>
    <property type="match status" value="1"/>
</dbReference>
<dbReference type="InterPro" id="IPR004358">
    <property type="entry name" value="Sig_transdc_His_kin-like_C"/>
</dbReference>
<dbReference type="InterPro" id="IPR029016">
    <property type="entry name" value="GAF-like_dom_sf"/>
</dbReference>
<dbReference type="SMART" id="SM00387">
    <property type="entry name" value="HATPase_c"/>
    <property type="match status" value="1"/>
</dbReference>
<dbReference type="SMART" id="SM00448">
    <property type="entry name" value="REC"/>
    <property type="match status" value="1"/>
</dbReference>
<dbReference type="PANTHER" id="PTHR43547">
    <property type="entry name" value="TWO-COMPONENT HISTIDINE KINASE"/>
    <property type="match status" value="1"/>
</dbReference>
<dbReference type="CDD" id="cd00130">
    <property type="entry name" value="PAS"/>
    <property type="match status" value="1"/>
</dbReference>
<dbReference type="SUPFAM" id="SSF52172">
    <property type="entry name" value="CheY-like"/>
    <property type="match status" value="1"/>
</dbReference>
<evidence type="ECO:0000259" key="7">
    <source>
        <dbReference type="PROSITE" id="PS50109"/>
    </source>
</evidence>
<dbReference type="SUPFAM" id="SSF47384">
    <property type="entry name" value="Homodimeric domain of signal transducing histidine kinase"/>
    <property type="match status" value="1"/>
</dbReference>
<evidence type="ECO:0000313" key="12">
    <source>
        <dbReference type="Proteomes" id="UP001611383"/>
    </source>
</evidence>
<dbReference type="CDD" id="cd00082">
    <property type="entry name" value="HisKA"/>
    <property type="match status" value="1"/>
</dbReference>
<dbReference type="PROSITE" id="PS50109">
    <property type="entry name" value="HIS_KIN"/>
    <property type="match status" value="1"/>
</dbReference>
<dbReference type="SMART" id="SM00086">
    <property type="entry name" value="PAC"/>
    <property type="match status" value="1"/>
</dbReference>
<dbReference type="InterPro" id="IPR001789">
    <property type="entry name" value="Sig_transdc_resp-reg_receiver"/>
</dbReference>
<evidence type="ECO:0000313" key="11">
    <source>
        <dbReference type="EMBL" id="WNG44287.1"/>
    </source>
</evidence>
<protein>
    <recommendedName>
        <fullName evidence="2">histidine kinase</fullName>
        <ecNumber evidence="2">2.7.13.3</ecNumber>
    </recommendedName>
</protein>
<dbReference type="Pfam" id="PF00072">
    <property type="entry name" value="Response_reg"/>
    <property type="match status" value="1"/>
</dbReference>
<keyword evidence="4" id="KW-0808">Transferase</keyword>
<comment type="catalytic activity">
    <reaction evidence="1">
        <text>ATP + protein L-histidine = ADP + protein N-phospho-L-histidine.</text>
        <dbReference type="EC" id="2.7.13.3"/>
    </reaction>
</comment>
<dbReference type="Pfam" id="PF13185">
    <property type="entry name" value="GAF_2"/>
    <property type="match status" value="1"/>
</dbReference>
<dbReference type="Gene3D" id="1.10.287.130">
    <property type="match status" value="1"/>
</dbReference>
<evidence type="ECO:0000256" key="6">
    <source>
        <dbReference type="PROSITE-ProRule" id="PRU00169"/>
    </source>
</evidence>
<dbReference type="Proteomes" id="UP001611383">
    <property type="component" value="Chromosome"/>
</dbReference>
<feature type="domain" description="Response regulatory" evidence="8">
    <location>
        <begin position="8"/>
        <end position="124"/>
    </location>
</feature>
<dbReference type="Gene3D" id="3.30.450.40">
    <property type="match status" value="1"/>
</dbReference>
<dbReference type="SUPFAM" id="SSF55874">
    <property type="entry name" value="ATPase domain of HSP90 chaperone/DNA topoisomerase II/histidine kinase"/>
    <property type="match status" value="1"/>
</dbReference>
<dbReference type="EMBL" id="CP043494">
    <property type="protein sequence ID" value="WNG44287.1"/>
    <property type="molecule type" value="Genomic_DNA"/>
</dbReference>
<feature type="domain" description="Histidine kinase" evidence="7">
    <location>
        <begin position="455"/>
        <end position="675"/>
    </location>
</feature>
<dbReference type="InterPro" id="IPR036890">
    <property type="entry name" value="HATPase_C_sf"/>
</dbReference>
<dbReference type="Pfam" id="PF02518">
    <property type="entry name" value="HATPase_c"/>
    <property type="match status" value="1"/>
</dbReference>
<accession>A0ABY9WRC8</accession>
<evidence type="ECO:0000256" key="1">
    <source>
        <dbReference type="ARBA" id="ARBA00000085"/>
    </source>
</evidence>
<evidence type="ECO:0000259" key="10">
    <source>
        <dbReference type="PROSITE" id="PS50113"/>
    </source>
</evidence>
<dbReference type="Gene3D" id="3.40.50.2300">
    <property type="match status" value="1"/>
</dbReference>
<dbReference type="PANTHER" id="PTHR43547:SF2">
    <property type="entry name" value="HYBRID SIGNAL TRANSDUCTION HISTIDINE KINASE C"/>
    <property type="match status" value="1"/>
</dbReference>
<dbReference type="InterPro" id="IPR005467">
    <property type="entry name" value="His_kinase_dom"/>
</dbReference>
<dbReference type="EC" id="2.7.13.3" evidence="2"/>
<dbReference type="SUPFAM" id="SSF55781">
    <property type="entry name" value="GAF domain-like"/>
    <property type="match status" value="1"/>
</dbReference>
<evidence type="ECO:0000259" key="9">
    <source>
        <dbReference type="PROSITE" id="PS50112"/>
    </source>
</evidence>
<evidence type="ECO:0000256" key="2">
    <source>
        <dbReference type="ARBA" id="ARBA00012438"/>
    </source>
</evidence>
<dbReference type="InterPro" id="IPR011006">
    <property type="entry name" value="CheY-like_superfamily"/>
</dbReference>
<evidence type="ECO:0000259" key="8">
    <source>
        <dbReference type="PROSITE" id="PS50110"/>
    </source>
</evidence>
<name>A0ABY9WRC8_9BACT</name>
<organism evidence="11 12">
    <name type="scientific">Archangium minus</name>
    <dbReference type="NCBI Taxonomy" id="83450"/>
    <lineage>
        <taxon>Bacteria</taxon>
        <taxon>Pseudomonadati</taxon>
        <taxon>Myxococcota</taxon>
        <taxon>Myxococcia</taxon>
        <taxon>Myxococcales</taxon>
        <taxon>Cystobacterineae</taxon>
        <taxon>Archangiaceae</taxon>
        <taxon>Archangium</taxon>
    </lineage>
</organism>
<dbReference type="Gene3D" id="3.30.450.20">
    <property type="entry name" value="PAS domain"/>
    <property type="match status" value="1"/>
</dbReference>
<dbReference type="InterPro" id="IPR001610">
    <property type="entry name" value="PAC"/>
</dbReference>
<dbReference type="PROSITE" id="PS50110">
    <property type="entry name" value="RESPONSE_REGULATORY"/>
    <property type="match status" value="1"/>
</dbReference>
<keyword evidence="12" id="KW-1185">Reference proteome</keyword>
<dbReference type="InterPro" id="IPR003018">
    <property type="entry name" value="GAF"/>
</dbReference>
<dbReference type="Pfam" id="PF00512">
    <property type="entry name" value="HisKA"/>
    <property type="match status" value="1"/>
</dbReference>
<evidence type="ECO:0000256" key="4">
    <source>
        <dbReference type="ARBA" id="ARBA00022679"/>
    </source>
</evidence>
<dbReference type="Pfam" id="PF13426">
    <property type="entry name" value="PAS_9"/>
    <property type="match status" value="1"/>
</dbReference>
<dbReference type="InterPro" id="IPR000700">
    <property type="entry name" value="PAS-assoc_C"/>
</dbReference>
<sequence length="676" mass="75076">MASARPLRVLSVEDSSDDAELIRLVLRQGGFAPSFLRVATPEAMREALRQEPWDIVLSDFSMPHFSGREALALLKAEGLDVPFIIVSGSVGEDVAVQAMKAGAQDFFRKDNLARLPMAVERELREAEIRRESRRVSAALHEVEHQQGLLLDSIKDYAIFGLSPDGFMTTWNPGVERVKGYTAEEFIGQPFSILFTPEDRQRDVPAWELRQAATEGFFEGEGVRLRKDGLRFHAEVVLRPIRDERGVLTGFVKVVRDISVRKRHERHLRFLAEASTLLVNSLDMTETLSSLARLAVPMLADLCAVETLADDGSLHLAALVHVDPAREALARELRDRYPRRPETAQGVLQAIRTGRAELMPEIPESLRVREAQGDAERLRAFQSLGVESYLVVPLAARGRTIGAISFSYTESGRRYDEEDLRLAEELARRASLAFDNSLLYQHAQEAIRLRDEFLSVASHELKTPLTSLLVRLQSLRREAQRAPQASLSAERVSSGLESAEAQVRRLGTLIHEFLDVSRISVGTLPLELEDVDLVALVRDVIRRFEAQAAKVACPVLVHAPHAVSGRWDRMRLEQVVGHLLSNALKYGAGKPVHLHVESQDGSATLTVRDEGIGIQPEHLSRIFGKFERAVSERHYGGLGLGLYTARRIVEAMGGRISVRSTPGQGASFEVSLPSAPQ</sequence>
<feature type="domain" description="PAS" evidence="9">
    <location>
        <begin position="158"/>
        <end position="215"/>
    </location>
</feature>
<gene>
    <name evidence="11" type="ORF">F0U60_09320</name>
</gene>
<evidence type="ECO:0000256" key="5">
    <source>
        <dbReference type="ARBA" id="ARBA00022777"/>
    </source>
</evidence>
<dbReference type="PROSITE" id="PS50112">
    <property type="entry name" value="PAS"/>
    <property type="match status" value="1"/>
</dbReference>
<dbReference type="SMART" id="SM00091">
    <property type="entry name" value="PAS"/>
    <property type="match status" value="1"/>
</dbReference>
<dbReference type="PRINTS" id="PR00344">
    <property type="entry name" value="BCTRLSENSOR"/>
</dbReference>
<dbReference type="SMART" id="SM00065">
    <property type="entry name" value="GAF"/>
    <property type="match status" value="1"/>
</dbReference>